<evidence type="ECO:0000256" key="4">
    <source>
        <dbReference type="ARBA" id="ARBA00022801"/>
    </source>
</evidence>
<feature type="site" description="Interaction with DNA substrate" evidence="8">
    <location>
        <position position="290"/>
    </location>
</feature>
<evidence type="ECO:0000256" key="3">
    <source>
        <dbReference type="ARBA" id="ARBA00022723"/>
    </source>
</evidence>
<sequence>MRWDVTDPPLPPRAPRLDRALHPSKLTVLSWNVNSIRALLDKDPDILDEVAASEDADVVLLQETKLQEKHVPEMDARVLAKYPYRTWNCSTSRLGYSGTAMFLRLEPTRAPWHDPFEMDEFEGEGRVVCAELPNVFVVGAYCPNSGEGLARLRARTKEWDPRMSAYLSSLQASAGGKPVVYCGDLNVANEPIDLWGNHAANSLASGYTPEERDSFKRLLLGPIRDGGAGLVDTFREAHGTDAKAFTYFSYRAGARPRNRGWRIDYALVSESLRGEVHDAFIRGDVGGSDHCPIGVVVKLRE</sequence>
<dbReference type="GO" id="GO:0006284">
    <property type="term" value="P:base-excision repair"/>
    <property type="evidence" value="ECO:0007669"/>
    <property type="project" value="TreeGrafter"/>
</dbReference>
<dbReference type="STRING" id="296587.C1E1F3"/>
<proteinExistence type="inferred from homology"/>
<dbReference type="InterPro" id="IPR020848">
    <property type="entry name" value="AP_endonuclease_F1_CS"/>
</dbReference>
<dbReference type="PROSITE" id="PS00726">
    <property type="entry name" value="AP_NUCLEASE_F1_1"/>
    <property type="match status" value="1"/>
</dbReference>
<dbReference type="GO" id="GO:0003677">
    <property type="term" value="F:DNA binding"/>
    <property type="evidence" value="ECO:0007669"/>
    <property type="project" value="InterPro"/>
</dbReference>
<evidence type="ECO:0000256" key="8">
    <source>
        <dbReference type="PIRSR" id="PIRSR604808-3"/>
    </source>
</evidence>
<dbReference type="EMBL" id="CP001324">
    <property type="protein sequence ID" value="ACO62160.1"/>
    <property type="molecule type" value="Genomic_DNA"/>
</dbReference>
<name>C1E1F3_MICCC</name>
<feature type="binding site" evidence="7">
    <location>
        <position position="289"/>
    </location>
    <ligand>
        <name>Mg(2+)</name>
        <dbReference type="ChEBI" id="CHEBI:18420"/>
        <label>1</label>
    </ligand>
</feature>
<keyword evidence="12" id="KW-1185">Reference proteome</keyword>
<dbReference type="GeneID" id="8241662"/>
<dbReference type="PANTHER" id="PTHR22748:SF6">
    <property type="entry name" value="DNA-(APURINIC OR APYRIMIDINIC SITE) ENDONUCLEASE"/>
    <property type="match status" value="1"/>
</dbReference>
<dbReference type="Proteomes" id="UP000002009">
    <property type="component" value="Chromosome 3"/>
</dbReference>
<feature type="active site" description="Proton donor/acceptor" evidence="6">
    <location>
        <position position="184"/>
    </location>
</feature>
<feature type="binding site" evidence="7">
    <location>
        <position position="186"/>
    </location>
    <ligand>
        <name>Mg(2+)</name>
        <dbReference type="ChEBI" id="CHEBI:18420"/>
        <label>1</label>
    </ligand>
</feature>
<organism evidence="11 12">
    <name type="scientific">Micromonas commoda (strain RCC299 / NOUM17 / CCMP2709)</name>
    <name type="common">Picoplanktonic green alga</name>
    <dbReference type="NCBI Taxonomy" id="296587"/>
    <lineage>
        <taxon>Eukaryota</taxon>
        <taxon>Viridiplantae</taxon>
        <taxon>Chlorophyta</taxon>
        <taxon>Mamiellophyceae</taxon>
        <taxon>Mamiellales</taxon>
        <taxon>Mamiellaceae</taxon>
        <taxon>Micromonas</taxon>
    </lineage>
</organism>
<evidence type="ECO:0000256" key="2">
    <source>
        <dbReference type="ARBA" id="ARBA00007092"/>
    </source>
</evidence>
<keyword evidence="9" id="KW-0234">DNA repair</keyword>
<keyword evidence="3 7" id="KW-0479">Metal-binding</keyword>
<dbReference type="SUPFAM" id="SSF56219">
    <property type="entry name" value="DNase I-like"/>
    <property type="match status" value="1"/>
</dbReference>
<feature type="binding site" evidence="7">
    <location>
        <position position="63"/>
    </location>
    <ligand>
        <name>Mg(2+)</name>
        <dbReference type="ChEBI" id="CHEBI:18420"/>
        <label>1</label>
    </ligand>
</feature>
<evidence type="ECO:0000313" key="12">
    <source>
        <dbReference type="Proteomes" id="UP000002009"/>
    </source>
</evidence>
<dbReference type="NCBIfam" id="TIGR00633">
    <property type="entry name" value="xth"/>
    <property type="match status" value="1"/>
</dbReference>
<keyword evidence="5 7" id="KW-0460">Magnesium</keyword>
<dbReference type="GO" id="GO:0046872">
    <property type="term" value="F:metal ion binding"/>
    <property type="evidence" value="ECO:0007669"/>
    <property type="project" value="UniProtKB-KW"/>
</dbReference>
<dbReference type="RefSeq" id="XP_002500902.1">
    <property type="nucleotide sequence ID" value="XM_002500856.1"/>
</dbReference>
<keyword evidence="9" id="KW-0227">DNA damage</keyword>
<keyword evidence="7" id="KW-0464">Manganese</keyword>
<dbReference type="PANTHER" id="PTHR22748">
    <property type="entry name" value="AP ENDONUCLEASE"/>
    <property type="match status" value="1"/>
</dbReference>
<feature type="binding site" evidence="7">
    <location>
        <position position="32"/>
    </location>
    <ligand>
        <name>Mg(2+)</name>
        <dbReference type="ChEBI" id="CHEBI:18420"/>
        <label>1</label>
    </ligand>
</feature>
<evidence type="ECO:0000256" key="6">
    <source>
        <dbReference type="PIRSR" id="PIRSR604808-1"/>
    </source>
</evidence>
<dbReference type="GO" id="GO:0003906">
    <property type="term" value="F:DNA-(apurinic or apyrimidinic site) endonuclease activity"/>
    <property type="evidence" value="ECO:0007669"/>
    <property type="project" value="TreeGrafter"/>
</dbReference>
<feature type="domain" description="Endonuclease/exonuclease/phosphatase" evidence="10">
    <location>
        <begin position="29"/>
        <end position="290"/>
    </location>
</feature>
<keyword evidence="4" id="KW-0378">Hydrolase</keyword>
<dbReference type="AlphaFoldDB" id="C1E1F3"/>
<feature type="site" description="Important for catalytic activity" evidence="8">
    <location>
        <position position="264"/>
    </location>
</feature>
<evidence type="ECO:0000256" key="7">
    <source>
        <dbReference type="PIRSR" id="PIRSR604808-2"/>
    </source>
</evidence>
<dbReference type="InterPro" id="IPR004808">
    <property type="entry name" value="AP_endonuc_1"/>
</dbReference>
<feature type="active site" description="Proton acceptor" evidence="6">
    <location>
        <position position="290"/>
    </location>
</feature>
<dbReference type="InterPro" id="IPR020847">
    <property type="entry name" value="AP_endonuclease_F1_BS"/>
</dbReference>
<reference evidence="11 12" key="1">
    <citation type="journal article" date="2009" name="Science">
        <title>Green evolution and dynamic adaptations revealed by genomes of the marine picoeukaryotes Micromonas.</title>
        <authorList>
            <person name="Worden A.Z."/>
            <person name="Lee J.H."/>
            <person name="Mock T."/>
            <person name="Rouze P."/>
            <person name="Simmons M.P."/>
            <person name="Aerts A.L."/>
            <person name="Allen A.E."/>
            <person name="Cuvelier M.L."/>
            <person name="Derelle E."/>
            <person name="Everett M.V."/>
            <person name="Foulon E."/>
            <person name="Grimwood J."/>
            <person name="Gundlach H."/>
            <person name="Henrissat B."/>
            <person name="Napoli C."/>
            <person name="McDonald S.M."/>
            <person name="Parker M.S."/>
            <person name="Rombauts S."/>
            <person name="Salamov A."/>
            <person name="Von Dassow P."/>
            <person name="Badger J.H."/>
            <person name="Coutinho P.M."/>
            <person name="Demir E."/>
            <person name="Dubchak I."/>
            <person name="Gentemann C."/>
            <person name="Eikrem W."/>
            <person name="Gready J.E."/>
            <person name="John U."/>
            <person name="Lanier W."/>
            <person name="Lindquist E.A."/>
            <person name="Lucas S."/>
            <person name="Mayer K.F."/>
            <person name="Moreau H."/>
            <person name="Not F."/>
            <person name="Otillar R."/>
            <person name="Panaud O."/>
            <person name="Pangilinan J."/>
            <person name="Paulsen I."/>
            <person name="Piegu B."/>
            <person name="Poliakov A."/>
            <person name="Robbens S."/>
            <person name="Schmutz J."/>
            <person name="Toulza E."/>
            <person name="Wyss T."/>
            <person name="Zelensky A."/>
            <person name="Zhou K."/>
            <person name="Armbrust E.V."/>
            <person name="Bhattacharya D."/>
            <person name="Goodenough U.W."/>
            <person name="Van de Peer Y."/>
            <person name="Grigoriev I.V."/>
        </authorList>
    </citation>
    <scope>NUCLEOTIDE SEQUENCE [LARGE SCALE GENOMIC DNA]</scope>
    <source>
        <strain evidence="12">RCC299 / NOUM17</strain>
    </source>
</reference>
<dbReference type="OrthoDB" id="498125at2759"/>
<evidence type="ECO:0000256" key="5">
    <source>
        <dbReference type="ARBA" id="ARBA00022842"/>
    </source>
</evidence>
<dbReference type="InterPro" id="IPR005135">
    <property type="entry name" value="Endo/exonuclease/phosphatase"/>
</dbReference>
<evidence type="ECO:0000256" key="9">
    <source>
        <dbReference type="RuleBase" id="RU362131"/>
    </source>
</evidence>
<dbReference type="InterPro" id="IPR036691">
    <property type="entry name" value="Endo/exonu/phosph_ase_sf"/>
</dbReference>
<dbReference type="PROSITE" id="PS00728">
    <property type="entry name" value="AP_NUCLEASE_F1_3"/>
    <property type="match status" value="1"/>
</dbReference>
<comment type="cofactor">
    <cofactor evidence="1">
        <name>Mn(2+)</name>
        <dbReference type="ChEBI" id="CHEBI:29035"/>
    </cofactor>
</comment>
<feature type="site" description="Transition state stabilizer" evidence="8">
    <location>
        <position position="186"/>
    </location>
</feature>
<evidence type="ECO:0000259" key="10">
    <source>
        <dbReference type="Pfam" id="PF03372"/>
    </source>
</evidence>
<dbReference type="PROSITE" id="PS51435">
    <property type="entry name" value="AP_NUCLEASE_F1_4"/>
    <property type="match status" value="1"/>
</dbReference>
<dbReference type="GO" id="GO:0008081">
    <property type="term" value="F:phosphoric diester hydrolase activity"/>
    <property type="evidence" value="ECO:0007669"/>
    <property type="project" value="TreeGrafter"/>
</dbReference>
<dbReference type="GO" id="GO:0005634">
    <property type="term" value="C:nucleus"/>
    <property type="evidence" value="ECO:0007669"/>
    <property type="project" value="TreeGrafter"/>
</dbReference>
<feature type="binding site" evidence="7">
    <location>
        <position position="184"/>
    </location>
    <ligand>
        <name>Mg(2+)</name>
        <dbReference type="ChEBI" id="CHEBI:18420"/>
        <label>1</label>
    </ligand>
</feature>
<dbReference type="KEGG" id="mis:MICPUN_79714"/>
<protein>
    <recommendedName>
        <fullName evidence="10">Endonuclease/exonuclease/phosphatase domain-containing protein</fullName>
    </recommendedName>
</protein>
<dbReference type="CDD" id="cd09087">
    <property type="entry name" value="Ape1-like_AP-endo"/>
    <property type="match status" value="1"/>
</dbReference>
<gene>
    <name evidence="11" type="ORF">MICPUN_79714</name>
</gene>
<dbReference type="Pfam" id="PF03372">
    <property type="entry name" value="Exo_endo_phos"/>
    <property type="match status" value="1"/>
</dbReference>
<dbReference type="NCBIfam" id="TIGR00195">
    <property type="entry name" value="exoDNase_III"/>
    <property type="match status" value="1"/>
</dbReference>
<comment type="cofactor">
    <cofactor evidence="7 9">
        <name>Mg(2+)</name>
        <dbReference type="ChEBI" id="CHEBI:18420"/>
    </cofactor>
    <cofactor evidence="7 9">
        <name>Mn(2+)</name>
        <dbReference type="ChEBI" id="CHEBI:29035"/>
    </cofactor>
    <text evidence="7 9">Probably binds two magnesium or manganese ions per subunit.</text>
</comment>
<evidence type="ECO:0000256" key="1">
    <source>
        <dbReference type="ARBA" id="ARBA00001936"/>
    </source>
</evidence>
<dbReference type="eggNOG" id="KOG1294">
    <property type="taxonomic scope" value="Eukaryota"/>
</dbReference>
<dbReference type="OMA" id="WWSYRGR"/>
<accession>C1E1F3</accession>
<evidence type="ECO:0000313" key="11">
    <source>
        <dbReference type="EMBL" id="ACO62160.1"/>
    </source>
</evidence>
<dbReference type="Gene3D" id="3.60.10.10">
    <property type="entry name" value="Endonuclease/exonuclease/phosphatase"/>
    <property type="match status" value="1"/>
</dbReference>
<comment type="similarity">
    <text evidence="2 9">Belongs to the DNA repair enzymes AP/ExoA family.</text>
</comment>
<feature type="binding site" evidence="7">
    <location>
        <position position="290"/>
    </location>
    <ligand>
        <name>Mg(2+)</name>
        <dbReference type="ChEBI" id="CHEBI:18420"/>
        <label>1</label>
    </ligand>
</feature>
<dbReference type="GO" id="GO:0008311">
    <property type="term" value="F:double-stranded DNA 3'-5' DNA exonuclease activity"/>
    <property type="evidence" value="ECO:0007669"/>
    <property type="project" value="TreeGrafter"/>
</dbReference>
<dbReference type="InParanoid" id="C1E1F3"/>
<feature type="active site" evidence="6">
    <location>
        <position position="141"/>
    </location>
</feature>